<accession>E6MSJ9</accession>
<keyword evidence="3" id="KW-1185">Reference proteome</keyword>
<evidence type="ECO:0000256" key="1">
    <source>
        <dbReference type="SAM" id="Phobius"/>
    </source>
</evidence>
<dbReference type="HOGENOM" id="CLU_3121275_0_0_10"/>
<dbReference type="EMBL" id="AEQO01000191">
    <property type="protein sequence ID" value="EFV03391.1"/>
    <property type="molecule type" value="Genomic_DNA"/>
</dbReference>
<evidence type="ECO:0000313" key="3">
    <source>
        <dbReference type="Proteomes" id="UP000003874"/>
    </source>
</evidence>
<protein>
    <submittedName>
        <fullName evidence="2">Uncharacterized protein</fullName>
    </submittedName>
</protein>
<evidence type="ECO:0000313" key="2">
    <source>
        <dbReference type="EMBL" id="EFV03391.1"/>
    </source>
</evidence>
<organism evidence="2 3">
    <name type="scientific">Segatella salivae DSM 15606</name>
    <dbReference type="NCBI Taxonomy" id="888832"/>
    <lineage>
        <taxon>Bacteria</taxon>
        <taxon>Pseudomonadati</taxon>
        <taxon>Bacteroidota</taxon>
        <taxon>Bacteroidia</taxon>
        <taxon>Bacteroidales</taxon>
        <taxon>Prevotellaceae</taxon>
        <taxon>Segatella</taxon>
    </lineage>
</organism>
<keyword evidence="1" id="KW-0472">Membrane</keyword>
<keyword evidence="1" id="KW-1133">Transmembrane helix</keyword>
<dbReference type="Proteomes" id="UP000003874">
    <property type="component" value="Unassembled WGS sequence"/>
</dbReference>
<proteinExistence type="predicted"/>
<comment type="caution">
    <text evidence="2">The sequence shown here is derived from an EMBL/GenBank/DDBJ whole genome shotgun (WGS) entry which is preliminary data.</text>
</comment>
<reference evidence="2 3" key="1">
    <citation type="submission" date="2010-12" db="EMBL/GenBank/DDBJ databases">
        <authorList>
            <person name="Muzny D."/>
            <person name="Qin X."/>
            <person name="Deng J."/>
            <person name="Jiang H."/>
            <person name="Liu Y."/>
            <person name="Qu J."/>
            <person name="Song X.-Z."/>
            <person name="Zhang L."/>
            <person name="Thornton R."/>
            <person name="Coyle M."/>
            <person name="Francisco L."/>
            <person name="Jackson L."/>
            <person name="Javaid M."/>
            <person name="Korchina V."/>
            <person name="Kovar C."/>
            <person name="Mata R."/>
            <person name="Mathew T."/>
            <person name="Ngo R."/>
            <person name="Nguyen L."/>
            <person name="Nguyen N."/>
            <person name="Okwuonu G."/>
            <person name="Ongeri F."/>
            <person name="Pham C."/>
            <person name="Simmons D."/>
            <person name="Wilczek-Boney K."/>
            <person name="Hale W."/>
            <person name="Jakkamsetti A."/>
            <person name="Pham P."/>
            <person name="Ruth R."/>
            <person name="San Lucas F."/>
            <person name="Warren J."/>
            <person name="Zhang J."/>
            <person name="Zhao Z."/>
            <person name="Zhou C."/>
            <person name="Zhu D."/>
            <person name="Lee S."/>
            <person name="Bess C."/>
            <person name="Blankenburg K."/>
            <person name="Forbes L."/>
            <person name="Fu Q."/>
            <person name="Gubbala S."/>
            <person name="Hirani K."/>
            <person name="Jayaseelan J.C."/>
            <person name="Lara F."/>
            <person name="Munidasa M."/>
            <person name="Palculict T."/>
            <person name="Patil S."/>
            <person name="Pu L.-L."/>
            <person name="Saada N."/>
            <person name="Tang L."/>
            <person name="Weissenberger G."/>
            <person name="Zhu Y."/>
            <person name="Hemphill L."/>
            <person name="Shang Y."/>
            <person name="Youmans B."/>
            <person name="Ayvaz T."/>
            <person name="Ross M."/>
            <person name="Santibanez J."/>
            <person name="Aqrawi P."/>
            <person name="Gross S."/>
            <person name="Joshi V."/>
            <person name="Fowler G."/>
            <person name="Nazareth L."/>
            <person name="Reid J."/>
            <person name="Worley K."/>
            <person name="Petrosino J."/>
            <person name="Highlander S."/>
            <person name="Gibbs R."/>
        </authorList>
    </citation>
    <scope>NUCLEOTIDE SEQUENCE [LARGE SCALE GENOMIC DNA]</scope>
    <source>
        <strain evidence="2 3">DSM 15606</strain>
    </source>
</reference>
<keyword evidence="1" id="KW-0812">Transmembrane</keyword>
<dbReference type="STRING" id="888832.HMPREF9420_2467"/>
<feature type="transmembrane region" description="Helical" evidence="1">
    <location>
        <begin position="6"/>
        <end position="24"/>
    </location>
</feature>
<dbReference type="AlphaFoldDB" id="E6MSJ9"/>
<name>E6MSJ9_9BACT</name>
<gene>
    <name evidence="2" type="ORF">HMPREF9420_2467</name>
</gene>
<sequence>MLLKFIIFASGRVVICFPLFYALLQMVVQYVSNRVLISAEWAFNQRQNTW</sequence>